<keyword evidence="2" id="KW-1133">Transmembrane helix</keyword>
<evidence type="ECO:0000256" key="2">
    <source>
        <dbReference type="SAM" id="Phobius"/>
    </source>
</evidence>
<dbReference type="InterPro" id="IPR012616">
    <property type="entry name" value="CDP-OH_P_trans_C"/>
</dbReference>
<reference evidence="4" key="1">
    <citation type="submission" date="2018-06" db="EMBL/GenBank/DDBJ databases">
        <authorList>
            <person name="Zhirakovskaya E."/>
        </authorList>
    </citation>
    <scope>NUCLEOTIDE SEQUENCE</scope>
</reference>
<dbReference type="GO" id="GO:0003882">
    <property type="term" value="F:CDP-diacylglycerol-serine O-phosphatidyltransferase activity"/>
    <property type="evidence" value="ECO:0007669"/>
    <property type="project" value="UniProtKB-EC"/>
</dbReference>
<sequence length="159" mass="17328">SALRLARFNVALEDPDQPSWMARFFVGVPAPAAALVALLPLYFSLLQVPDLPGSAVFTLIYTAVIAVLMVSRLPTFSAKMLGQRVRRDMVMPGLVVFAVFAAVLASYTWMTLAVGSLLYLAAIPVAFTRHRQYASGRRVSAEPAPEKSKAETKTKTKKN</sequence>
<evidence type="ECO:0000256" key="1">
    <source>
        <dbReference type="SAM" id="MobiDB-lite"/>
    </source>
</evidence>
<keyword evidence="2" id="KW-0812">Transmembrane</keyword>
<dbReference type="EMBL" id="UOEM01000109">
    <property type="protein sequence ID" value="VAW17950.1"/>
    <property type="molecule type" value="Genomic_DNA"/>
</dbReference>
<dbReference type="EC" id="2.7.8.8" evidence="4"/>
<feature type="region of interest" description="Disordered" evidence="1">
    <location>
        <begin position="137"/>
        <end position="159"/>
    </location>
</feature>
<dbReference type="Pfam" id="PF08009">
    <property type="entry name" value="CDP-OH_P_tran_2"/>
    <property type="match status" value="1"/>
</dbReference>
<feature type="compositionally biased region" description="Basic and acidic residues" evidence="1">
    <location>
        <begin position="144"/>
        <end position="159"/>
    </location>
</feature>
<dbReference type="AlphaFoldDB" id="A0A3B0TMS3"/>
<gene>
    <name evidence="4" type="ORF">MNBD_ALPHA09-406</name>
</gene>
<proteinExistence type="predicted"/>
<evidence type="ECO:0000259" key="3">
    <source>
        <dbReference type="Pfam" id="PF08009"/>
    </source>
</evidence>
<protein>
    <submittedName>
        <fullName evidence="4">CDP-diacylglycerol--serine O-phosphatidyltransferase</fullName>
        <ecNumber evidence="4">2.7.8.8</ecNumber>
    </submittedName>
</protein>
<keyword evidence="2" id="KW-0472">Membrane</keyword>
<feature type="transmembrane region" description="Helical" evidence="2">
    <location>
        <begin position="20"/>
        <end position="43"/>
    </location>
</feature>
<feature type="transmembrane region" description="Helical" evidence="2">
    <location>
        <begin position="55"/>
        <end position="73"/>
    </location>
</feature>
<keyword evidence="4" id="KW-0808">Transferase</keyword>
<evidence type="ECO:0000313" key="4">
    <source>
        <dbReference type="EMBL" id="VAW17950.1"/>
    </source>
</evidence>
<name>A0A3B0TMS3_9ZZZZ</name>
<feature type="domain" description="CDP-alcohol phosphatidyltransferase C-terminal" evidence="3">
    <location>
        <begin position="89"/>
        <end position="124"/>
    </location>
</feature>
<accession>A0A3B0TMS3</accession>
<feature type="non-terminal residue" evidence="4">
    <location>
        <position position="1"/>
    </location>
</feature>
<organism evidence="4">
    <name type="scientific">hydrothermal vent metagenome</name>
    <dbReference type="NCBI Taxonomy" id="652676"/>
    <lineage>
        <taxon>unclassified sequences</taxon>
        <taxon>metagenomes</taxon>
        <taxon>ecological metagenomes</taxon>
    </lineage>
</organism>